<name>A0A9P6ST53_9FUNG</name>
<feature type="domain" description="CAF1B/HIR1 beta-propeller" evidence="11">
    <location>
        <begin position="1"/>
        <end position="190"/>
    </location>
</feature>
<keyword evidence="5" id="KW-0227">DNA damage</keyword>
<dbReference type="AlphaFoldDB" id="A0A9P6ST53"/>
<evidence type="ECO:0000256" key="5">
    <source>
        <dbReference type="ARBA" id="ARBA00022763"/>
    </source>
</evidence>
<feature type="domain" description="CAF1B/HIR1 beta-propeller" evidence="11">
    <location>
        <begin position="246"/>
        <end position="470"/>
    </location>
</feature>
<dbReference type="PANTHER" id="PTHR15271:SF4">
    <property type="entry name" value="CHROMATIN ASSEMBLY FACTOR 1 SUBUNIT B"/>
    <property type="match status" value="1"/>
</dbReference>
<dbReference type="OrthoDB" id="71227at2759"/>
<organism evidence="12 13">
    <name type="scientific">Modicella reniformis</name>
    <dbReference type="NCBI Taxonomy" id="1440133"/>
    <lineage>
        <taxon>Eukaryota</taxon>
        <taxon>Fungi</taxon>
        <taxon>Fungi incertae sedis</taxon>
        <taxon>Mucoromycota</taxon>
        <taxon>Mortierellomycotina</taxon>
        <taxon>Mortierellomycetes</taxon>
        <taxon>Mortierellales</taxon>
        <taxon>Mortierellaceae</taxon>
        <taxon>Modicella</taxon>
    </lineage>
</organism>
<evidence type="ECO:0000256" key="8">
    <source>
        <dbReference type="ARBA" id="ARBA00023242"/>
    </source>
</evidence>
<evidence type="ECO:0000256" key="4">
    <source>
        <dbReference type="ARBA" id="ARBA00022737"/>
    </source>
</evidence>
<dbReference type="GO" id="GO:0006335">
    <property type="term" value="P:DNA replication-dependent chromatin assembly"/>
    <property type="evidence" value="ECO:0007669"/>
    <property type="project" value="InterPro"/>
</dbReference>
<keyword evidence="7" id="KW-0234">DNA repair</keyword>
<feature type="compositionally biased region" description="Basic and acidic residues" evidence="10">
    <location>
        <begin position="522"/>
        <end position="551"/>
    </location>
</feature>
<keyword evidence="4" id="KW-0677">Repeat</keyword>
<evidence type="ECO:0000256" key="10">
    <source>
        <dbReference type="SAM" id="MobiDB-lite"/>
    </source>
</evidence>
<feature type="compositionally biased region" description="Low complexity" evidence="10">
    <location>
        <begin position="607"/>
        <end position="657"/>
    </location>
</feature>
<dbReference type="SUPFAM" id="SSF50978">
    <property type="entry name" value="WD40 repeat-like"/>
    <property type="match status" value="1"/>
</dbReference>
<dbReference type="PROSITE" id="PS00678">
    <property type="entry name" value="WD_REPEATS_1"/>
    <property type="match status" value="1"/>
</dbReference>
<feature type="compositionally biased region" description="Low complexity" evidence="10">
    <location>
        <begin position="561"/>
        <end position="574"/>
    </location>
</feature>
<dbReference type="Proteomes" id="UP000749646">
    <property type="component" value="Unassembled WGS sequence"/>
</dbReference>
<evidence type="ECO:0000259" key="11">
    <source>
        <dbReference type="Pfam" id="PF24105"/>
    </source>
</evidence>
<dbReference type="GO" id="GO:0033186">
    <property type="term" value="C:CAF-1 complex"/>
    <property type="evidence" value="ECO:0007669"/>
    <property type="project" value="TreeGrafter"/>
</dbReference>
<dbReference type="GO" id="GO:0006281">
    <property type="term" value="P:DNA repair"/>
    <property type="evidence" value="ECO:0007669"/>
    <property type="project" value="UniProtKB-KW"/>
</dbReference>
<dbReference type="InterPro" id="IPR019775">
    <property type="entry name" value="WD40_repeat_CS"/>
</dbReference>
<dbReference type="PROSITE" id="PS50082">
    <property type="entry name" value="WD_REPEATS_2"/>
    <property type="match status" value="2"/>
</dbReference>
<sequence>MKVKPLQIHWHDKQPIYSAHFEPGPKGRLATAGGDGNVRIWRIVKDKDSTHVEFLSSLNRHTAAVNVVRFSPTDGSIILWRPSETKDAPNKFAESDDDEYERETWRVQSMMRGSLSDIYDLAWSPDGRYIISGSIDNTARIWDVRDAKCIHVIADHHHYVQGVAWDPLGEFVATQSSDRSVHVYAFKVDKNGHVSAISLGKNTKLDLTKLRSIPQPPTPAANTTGTRNLVSATEASADASAEKDEASKPAKATAKSFRLYHDETLTSFFRRLSFTPDGSMLLTPAGQYKAPVHKHNSHKEDDPGSAYQAPELETRNTVYVYARRDFSKGPIAHLPGHKKPSVAIKCSPVLYELRHQLKPPSPSSDYSQRATNRLDHESGAQATPITMAKEKKETPQPPSVFGLSYRSVYAVATQDSVLIYDTQQTTALALVSHLHYATFTDMTWSSDGCNLILTSSDGFCSIISFEEGELGIVYTPPKSMMALLSTCDKATTVQNDSTDSSASIAATAGMLQKLNGLTLAEQKEQKEQKDPKDQQKAKPKQEKSLGSDGKKTTGKQAKSRFAATPQPPTTTFQPRISSKNERDGDAIMASANEEPSQKKRKTLILDSTTSVTAPSVSVSVSVSASTSTTTTALTSSTPTTLDHGSLPPGSDGSSSSSNATEERPKKKRITPIFVSALPGH</sequence>
<evidence type="ECO:0000256" key="1">
    <source>
        <dbReference type="ARBA" id="ARBA00004123"/>
    </source>
</evidence>
<keyword evidence="6" id="KW-0156">Chromatin regulator</keyword>
<accession>A0A9P6ST53</accession>
<feature type="repeat" description="WD" evidence="9">
    <location>
        <begin position="153"/>
        <end position="184"/>
    </location>
</feature>
<feature type="region of interest" description="Disordered" evidence="10">
    <location>
        <begin position="357"/>
        <end position="398"/>
    </location>
</feature>
<dbReference type="Pfam" id="PF24105">
    <property type="entry name" value="Beta-prop_CAF1B_HIR1"/>
    <property type="match status" value="2"/>
</dbReference>
<dbReference type="PANTHER" id="PTHR15271">
    <property type="entry name" value="CHROMATIN ASSEMBLY FACTOR 1 SUBUNIT B"/>
    <property type="match status" value="1"/>
</dbReference>
<evidence type="ECO:0000256" key="9">
    <source>
        <dbReference type="PROSITE-ProRule" id="PRU00221"/>
    </source>
</evidence>
<dbReference type="InterPro" id="IPR015943">
    <property type="entry name" value="WD40/YVTN_repeat-like_dom_sf"/>
</dbReference>
<evidence type="ECO:0000256" key="2">
    <source>
        <dbReference type="ARBA" id="ARBA00007306"/>
    </source>
</evidence>
<proteinExistence type="inferred from homology"/>
<evidence type="ECO:0000256" key="7">
    <source>
        <dbReference type="ARBA" id="ARBA00023204"/>
    </source>
</evidence>
<feature type="region of interest" description="Disordered" evidence="10">
    <location>
        <begin position="522"/>
        <end position="680"/>
    </location>
</feature>
<evidence type="ECO:0000256" key="3">
    <source>
        <dbReference type="ARBA" id="ARBA00022574"/>
    </source>
</evidence>
<reference evidence="12" key="1">
    <citation type="journal article" date="2020" name="Fungal Divers.">
        <title>Resolving the Mortierellaceae phylogeny through synthesis of multi-gene phylogenetics and phylogenomics.</title>
        <authorList>
            <person name="Vandepol N."/>
            <person name="Liber J."/>
            <person name="Desiro A."/>
            <person name="Na H."/>
            <person name="Kennedy M."/>
            <person name="Barry K."/>
            <person name="Grigoriev I.V."/>
            <person name="Miller A.N."/>
            <person name="O'Donnell K."/>
            <person name="Stajich J.E."/>
            <person name="Bonito G."/>
        </authorList>
    </citation>
    <scope>NUCLEOTIDE SEQUENCE</scope>
    <source>
        <strain evidence="12">MES-2147</strain>
    </source>
</reference>
<comment type="similarity">
    <text evidence="2">Belongs to the WD repeat HIR1 family.</text>
</comment>
<dbReference type="InterPro" id="IPR001680">
    <property type="entry name" value="WD40_rpt"/>
</dbReference>
<dbReference type="InterPro" id="IPR036322">
    <property type="entry name" value="WD40_repeat_dom_sf"/>
</dbReference>
<comment type="caution">
    <text evidence="12">The sequence shown here is derived from an EMBL/GenBank/DDBJ whole genome shotgun (WGS) entry which is preliminary data.</text>
</comment>
<gene>
    <name evidence="12" type="ORF">BGZ65_005406</name>
</gene>
<dbReference type="EMBL" id="JAAAHW010000766">
    <property type="protein sequence ID" value="KAF9999199.1"/>
    <property type="molecule type" value="Genomic_DNA"/>
</dbReference>
<comment type="subcellular location">
    <subcellularLocation>
        <location evidence="1">Nucleus</location>
    </subcellularLocation>
</comment>
<evidence type="ECO:0000313" key="12">
    <source>
        <dbReference type="EMBL" id="KAF9999199.1"/>
    </source>
</evidence>
<dbReference type="SMART" id="SM00320">
    <property type="entry name" value="WD40"/>
    <property type="match status" value="5"/>
</dbReference>
<dbReference type="GO" id="GO:0005634">
    <property type="term" value="C:nucleus"/>
    <property type="evidence" value="ECO:0007669"/>
    <property type="project" value="UniProtKB-SubCell"/>
</dbReference>
<keyword evidence="3 9" id="KW-0853">WD repeat</keyword>
<dbReference type="PROSITE" id="PS50294">
    <property type="entry name" value="WD_REPEATS_REGION"/>
    <property type="match status" value="1"/>
</dbReference>
<keyword evidence="8" id="KW-0539">Nucleus</keyword>
<feature type="repeat" description="WD" evidence="9">
    <location>
        <begin position="111"/>
        <end position="152"/>
    </location>
</feature>
<dbReference type="Gene3D" id="2.130.10.10">
    <property type="entry name" value="YVTN repeat-like/Quinoprotein amine dehydrogenase"/>
    <property type="match status" value="3"/>
</dbReference>
<evidence type="ECO:0000313" key="13">
    <source>
        <dbReference type="Proteomes" id="UP000749646"/>
    </source>
</evidence>
<protein>
    <recommendedName>
        <fullName evidence="11">CAF1B/HIR1 beta-propeller domain-containing protein</fullName>
    </recommendedName>
</protein>
<keyword evidence="13" id="KW-1185">Reference proteome</keyword>
<dbReference type="InterPro" id="IPR045145">
    <property type="entry name" value="PTHR15271"/>
</dbReference>
<dbReference type="InterPro" id="IPR055410">
    <property type="entry name" value="Beta-prop_CAF1B_HIR1"/>
</dbReference>
<dbReference type="GO" id="GO:0006334">
    <property type="term" value="P:nucleosome assembly"/>
    <property type="evidence" value="ECO:0007669"/>
    <property type="project" value="TreeGrafter"/>
</dbReference>
<evidence type="ECO:0000256" key="6">
    <source>
        <dbReference type="ARBA" id="ARBA00022853"/>
    </source>
</evidence>